<accession>A0A7S2TH28</accession>
<name>A0A7S2TH28_9EUKA</name>
<dbReference type="AlphaFoldDB" id="A0A7S2TH28"/>
<dbReference type="CDD" id="cd22958">
    <property type="entry name" value="DD_DPY30_SDC1-like"/>
    <property type="match status" value="1"/>
</dbReference>
<organism evidence="1">
    <name type="scientific">Lotharella oceanica</name>
    <dbReference type="NCBI Taxonomy" id="641309"/>
    <lineage>
        <taxon>Eukaryota</taxon>
        <taxon>Sar</taxon>
        <taxon>Rhizaria</taxon>
        <taxon>Cercozoa</taxon>
        <taxon>Chlorarachniophyceae</taxon>
        <taxon>Lotharella</taxon>
    </lineage>
</organism>
<sequence length="128" mass="14545">MTSRGFCIVHKDFHRRLGDDCDDSDFDDDDGYECDVQHSTAGIPAGQRRCASWQAELELLIADECVPARAKRDLQILVPLLIEGLASLLEAVDAQHKRSLLEQRNIIPLKWLGCFLKRRALSTRNPER</sequence>
<evidence type="ECO:0000313" key="1">
    <source>
        <dbReference type="EMBL" id="CAD9749443.1"/>
    </source>
</evidence>
<proteinExistence type="predicted"/>
<protein>
    <submittedName>
        <fullName evidence="1">Uncharacterized protein</fullName>
    </submittedName>
</protein>
<gene>
    <name evidence="1" type="ORF">LSP00402_LOCUS2721</name>
</gene>
<dbReference type="EMBL" id="HBHP01004337">
    <property type="protein sequence ID" value="CAD9749443.1"/>
    <property type="molecule type" value="Transcribed_RNA"/>
</dbReference>
<reference evidence="1" key="1">
    <citation type="submission" date="2021-01" db="EMBL/GenBank/DDBJ databases">
        <authorList>
            <person name="Corre E."/>
            <person name="Pelletier E."/>
            <person name="Niang G."/>
            <person name="Scheremetjew M."/>
            <person name="Finn R."/>
            <person name="Kale V."/>
            <person name="Holt S."/>
            <person name="Cochrane G."/>
            <person name="Meng A."/>
            <person name="Brown T."/>
            <person name="Cohen L."/>
        </authorList>
    </citation>
    <scope>NUCLEOTIDE SEQUENCE</scope>
    <source>
        <strain evidence="1">CCMP622</strain>
    </source>
</reference>